<dbReference type="InterPro" id="IPR052343">
    <property type="entry name" value="Retrotransposon-Effector_Assoc"/>
</dbReference>
<dbReference type="EMBL" id="JANJYI010000005">
    <property type="protein sequence ID" value="KAK2648729.1"/>
    <property type="molecule type" value="Genomic_DNA"/>
</dbReference>
<gene>
    <name evidence="2" type="ORF">Ddye_016218</name>
</gene>
<sequence>MLFFMETKTDHVFLEDIRVRLGFDGKLVMDATGICGGLCFFWSHSDKKYWPIVGEKVIKACLGVLNEGEGLEMVNKTLIIMIPKVKRLERISRFRPISLGNVIYKNCSEAFTNRFRNVLDEVISETQSAFIPGRLILDNGIVGFECMHALRRKKKGKKGSLALKLDMSKAYDRMEWDFLSGMMTRLGFSASWVNRIMRCVQSFFFSHLINGEVYGLMKPSRGLRQGDPLYPYLFLICVEDLSQLLQIVERSRKLMGFQCSRGGPKITHLFFADDSMIFTLAVEKDCQIISQVLNVYEKASGQVVNFQKSAICVSKGVSKHKALAQILGVRLVRCHERYLGFPSFAGQNKREMFTNIEIGCGRE</sequence>
<feature type="domain" description="Reverse transcriptase" evidence="1">
    <location>
        <begin position="63"/>
        <end position="331"/>
    </location>
</feature>
<evidence type="ECO:0000313" key="3">
    <source>
        <dbReference type="Proteomes" id="UP001280121"/>
    </source>
</evidence>
<dbReference type="PROSITE" id="PS50878">
    <property type="entry name" value="RT_POL"/>
    <property type="match status" value="1"/>
</dbReference>
<comment type="caution">
    <text evidence="2">The sequence shown here is derived from an EMBL/GenBank/DDBJ whole genome shotgun (WGS) entry which is preliminary data.</text>
</comment>
<dbReference type="Proteomes" id="UP001280121">
    <property type="component" value="Unassembled WGS sequence"/>
</dbReference>
<dbReference type="SUPFAM" id="SSF56672">
    <property type="entry name" value="DNA/RNA polymerases"/>
    <property type="match status" value="1"/>
</dbReference>
<dbReference type="InterPro" id="IPR000477">
    <property type="entry name" value="RT_dom"/>
</dbReference>
<reference evidence="2" key="1">
    <citation type="journal article" date="2023" name="Plant J.">
        <title>Genome sequences and population genomics provide insights into the demographic history, inbreeding, and mutation load of two 'living fossil' tree species of Dipteronia.</title>
        <authorList>
            <person name="Feng Y."/>
            <person name="Comes H.P."/>
            <person name="Chen J."/>
            <person name="Zhu S."/>
            <person name="Lu R."/>
            <person name="Zhang X."/>
            <person name="Li P."/>
            <person name="Qiu J."/>
            <person name="Olsen K.M."/>
            <person name="Qiu Y."/>
        </authorList>
    </citation>
    <scope>NUCLEOTIDE SEQUENCE</scope>
    <source>
        <strain evidence="2">KIB01</strain>
    </source>
</reference>
<dbReference type="PANTHER" id="PTHR46890">
    <property type="entry name" value="NON-LTR RETROLELEMENT REVERSE TRANSCRIPTASE-LIKE PROTEIN-RELATED"/>
    <property type="match status" value="1"/>
</dbReference>
<evidence type="ECO:0000313" key="2">
    <source>
        <dbReference type="EMBL" id="KAK2648729.1"/>
    </source>
</evidence>
<accession>A0AAD9U6W2</accession>
<proteinExistence type="predicted"/>
<dbReference type="Pfam" id="PF00078">
    <property type="entry name" value="RVT_1"/>
    <property type="match status" value="1"/>
</dbReference>
<dbReference type="PANTHER" id="PTHR46890:SF48">
    <property type="entry name" value="RNA-DIRECTED DNA POLYMERASE"/>
    <property type="match status" value="1"/>
</dbReference>
<protein>
    <recommendedName>
        <fullName evidence="1">Reverse transcriptase domain-containing protein</fullName>
    </recommendedName>
</protein>
<dbReference type="CDD" id="cd01650">
    <property type="entry name" value="RT_nLTR_like"/>
    <property type="match status" value="1"/>
</dbReference>
<keyword evidence="3" id="KW-1185">Reference proteome</keyword>
<dbReference type="InterPro" id="IPR043502">
    <property type="entry name" value="DNA/RNA_pol_sf"/>
</dbReference>
<dbReference type="AlphaFoldDB" id="A0AAD9U6W2"/>
<evidence type="ECO:0000259" key="1">
    <source>
        <dbReference type="PROSITE" id="PS50878"/>
    </source>
</evidence>
<organism evidence="2 3">
    <name type="scientific">Dipteronia dyeriana</name>
    <dbReference type="NCBI Taxonomy" id="168575"/>
    <lineage>
        <taxon>Eukaryota</taxon>
        <taxon>Viridiplantae</taxon>
        <taxon>Streptophyta</taxon>
        <taxon>Embryophyta</taxon>
        <taxon>Tracheophyta</taxon>
        <taxon>Spermatophyta</taxon>
        <taxon>Magnoliopsida</taxon>
        <taxon>eudicotyledons</taxon>
        <taxon>Gunneridae</taxon>
        <taxon>Pentapetalae</taxon>
        <taxon>rosids</taxon>
        <taxon>malvids</taxon>
        <taxon>Sapindales</taxon>
        <taxon>Sapindaceae</taxon>
        <taxon>Hippocastanoideae</taxon>
        <taxon>Acereae</taxon>
        <taxon>Dipteronia</taxon>
    </lineage>
</organism>
<name>A0AAD9U6W2_9ROSI</name>